<dbReference type="Gene3D" id="3.20.20.370">
    <property type="entry name" value="Glycoside hydrolase/deacetylase"/>
    <property type="match status" value="1"/>
</dbReference>
<dbReference type="GO" id="GO:0016810">
    <property type="term" value="F:hydrolase activity, acting on carbon-nitrogen (but not peptide) bonds"/>
    <property type="evidence" value="ECO:0007669"/>
    <property type="project" value="InterPro"/>
</dbReference>
<evidence type="ECO:0000256" key="1">
    <source>
        <dbReference type="ARBA" id="ARBA00022723"/>
    </source>
</evidence>
<evidence type="ECO:0000256" key="2">
    <source>
        <dbReference type="ARBA" id="ARBA00022801"/>
    </source>
</evidence>
<evidence type="ECO:0000256" key="4">
    <source>
        <dbReference type="SAM" id="SignalP"/>
    </source>
</evidence>
<evidence type="ECO:0000313" key="6">
    <source>
        <dbReference type="EMBL" id="SMD26184.1"/>
    </source>
</evidence>
<evidence type="ECO:0000313" key="7">
    <source>
        <dbReference type="Proteomes" id="UP000192674"/>
    </source>
</evidence>
<name>A0A1W2FWL3_KIBAR</name>
<feature type="chain" id="PRO_5012822863" evidence="4">
    <location>
        <begin position="22"/>
        <end position="459"/>
    </location>
</feature>
<dbReference type="CDD" id="cd10917">
    <property type="entry name" value="CE4_NodB_like_6s_7s"/>
    <property type="match status" value="1"/>
</dbReference>
<feature type="domain" description="NodB homology" evidence="5">
    <location>
        <begin position="226"/>
        <end position="410"/>
    </location>
</feature>
<keyword evidence="7" id="KW-1185">Reference proteome</keyword>
<keyword evidence="2" id="KW-0378">Hydrolase</keyword>
<organism evidence="6 7">
    <name type="scientific">Kibdelosporangium aridum</name>
    <dbReference type="NCBI Taxonomy" id="2030"/>
    <lineage>
        <taxon>Bacteria</taxon>
        <taxon>Bacillati</taxon>
        <taxon>Actinomycetota</taxon>
        <taxon>Actinomycetes</taxon>
        <taxon>Pseudonocardiales</taxon>
        <taxon>Pseudonocardiaceae</taxon>
        <taxon>Kibdelosporangium</taxon>
    </lineage>
</organism>
<dbReference type="GO" id="GO:0046872">
    <property type="term" value="F:metal ion binding"/>
    <property type="evidence" value="ECO:0007669"/>
    <property type="project" value="UniProtKB-KW"/>
</dbReference>
<dbReference type="RefSeq" id="WP_084433964.1">
    <property type="nucleotide sequence ID" value="NZ_FWXV01000013.1"/>
</dbReference>
<dbReference type="PROSITE" id="PS51677">
    <property type="entry name" value="NODB"/>
    <property type="match status" value="1"/>
</dbReference>
<dbReference type="InterPro" id="IPR050248">
    <property type="entry name" value="Polysacc_deacetylase_ArnD"/>
</dbReference>
<dbReference type="EMBL" id="FWXV01000013">
    <property type="protein sequence ID" value="SMD26184.1"/>
    <property type="molecule type" value="Genomic_DNA"/>
</dbReference>
<dbReference type="InterPro" id="IPR001434">
    <property type="entry name" value="OmcB-like_DUF11"/>
</dbReference>
<keyword evidence="4" id="KW-0732">Signal</keyword>
<dbReference type="PANTHER" id="PTHR10587">
    <property type="entry name" value="GLYCOSYL TRANSFERASE-RELATED"/>
    <property type="match status" value="1"/>
</dbReference>
<proteinExistence type="predicted"/>
<dbReference type="Pfam" id="PF01345">
    <property type="entry name" value="DUF11"/>
    <property type="match status" value="1"/>
</dbReference>
<sequence>MIRSLIGTAILVLAVAVPANAAQPLTVSVNHAPSHFMPGMVAAYATITVTNPGRSPATGAVTVSDALPAGLTATAVAGEGWTCTGTTCQRSDALPARSSYPPIRVVVNVAADVPDRLVNTVTVNGASRTDVIPARDACPNGWAPEQTISYGRRDSGVRNPQRGDGCTMQDVVWNAEPFHGKADFLSTVDKAATEFRLKPWQRLAVLATAARSDVGTKPQADNSCDRRIAFTFDDGTSIYRPELLRVLRDKQVLGVFFDNGVRVEANPQWARFQAREGHVELNHTYSHVHMDQLTPEQNREEVLRNEKVLADAGAPLDFKGIRPPFGGSNPAVQKLLIELEYTYFLNRVNTSDWLPEMSAQAISDDIVRQLRPGVIIGMHDGPIDTPSGAATVQAVGMIIDKARELGYCFGVVDASGQVIADRYVSSGEPIPAVQSPVPYRIPLAFGTEEQIPHPWRPIR</sequence>
<reference evidence="6 7" key="1">
    <citation type="submission" date="2017-04" db="EMBL/GenBank/DDBJ databases">
        <authorList>
            <person name="Afonso C.L."/>
            <person name="Miller P.J."/>
            <person name="Scott M.A."/>
            <person name="Spackman E."/>
            <person name="Goraichik I."/>
            <person name="Dimitrov K.M."/>
            <person name="Suarez D.L."/>
            <person name="Swayne D.E."/>
        </authorList>
    </citation>
    <scope>NUCLEOTIDE SEQUENCE [LARGE SCALE GENOMIC DNA]</scope>
    <source>
        <strain evidence="6 7">DSM 43828</strain>
    </source>
</reference>
<dbReference type="PANTHER" id="PTHR10587:SF133">
    <property type="entry name" value="CHITIN DEACETYLASE 1-RELATED"/>
    <property type="match status" value="1"/>
</dbReference>
<dbReference type="OrthoDB" id="9763050at2"/>
<dbReference type="GO" id="GO:0016020">
    <property type="term" value="C:membrane"/>
    <property type="evidence" value="ECO:0007669"/>
    <property type="project" value="TreeGrafter"/>
</dbReference>
<feature type="signal peptide" evidence="4">
    <location>
        <begin position="1"/>
        <end position="21"/>
    </location>
</feature>
<gene>
    <name evidence="6" type="ORF">SAMN05661093_09764</name>
</gene>
<evidence type="ECO:0000256" key="3">
    <source>
        <dbReference type="SAM" id="MobiDB-lite"/>
    </source>
</evidence>
<dbReference type="Proteomes" id="UP000192674">
    <property type="component" value="Unassembled WGS sequence"/>
</dbReference>
<dbReference type="InterPro" id="IPR002509">
    <property type="entry name" value="NODB_dom"/>
</dbReference>
<evidence type="ECO:0000259" key="5">
    <source>
        <dbReference type="PROSITE" id="PS51677"/>
    </source>
</evidence>
<dbReference type="GO" id="GO:0005975">
    <property type="term" value="P:carbohydrate metabolic process"/>
    <property type="evidence" value="ECO:0007669"/>
    <property type="project" value="InterPro"/>
</dbReference>
<dbReference type="InterPro" id="IPR011330">
    <property type="entry name" value="Glyco_hydro/deAcase_b/a-brl"/>
</dbReference>
<keyword evidence="1" id="KW-0479">Metal-binding</keyword>
<accession>A0A1W2FWL3</accession>
<feature type="region of interest" description="Disordered" evidence="3">
    <location>
        <begin position="143"/>
        <end position="162"/>
    </location>
</feature>
<protein>
    <submittedName>
        <fullName evidence="6">Conserved repeat domain-containing protein</fullName>
    </submittedName>
</protein>
<dbReference type="Pfam" id="PF01522">
    <property type="entry name" value="Polysacc_deac_1"/>
    <property type="match status" value="1"/>
</dbReference>
<dbReference type="AlphaFoldDB" id="A0A1W2FWL3"/>
<dbReference type="SUPFAM" id="SSF88713">
    <property type="entry name" value="Glycoside hydrolase/deacetylase"/>
    <property type="match status" value="1"/>
</dbReference>